<sequence>MHLNLEKFYLSIVIRYVYTTTTVMDLMLVNKKCYEAVLFIKTNPLILPTKENRDVFYQFKAVDSFWKELTIYPNLQTVNILSDFIKHCSNELRRFNQIRIVESLDTDFSRNNWIWSRVIELNVIIKEIPIDISQFHFLKKCRIEMEIKESWKKCFGDETQKLELLRIKSSIESVDMTFIPLLLLKYNKFEHCVIQVMGGSISTNEILCTLLQYKRDFYRNKDRNNIRTFEICCDYWNGNDCIILPYENKWTFWDCGSSSFKEVFNQYLPFNPFLFSQKKQQIEFKTEWDINNIIINNPLKFIFSSQFKWYKSELNKTCINQIIEEKIIDVCKKTKNGNESKRFQTITSNSKNILIQNSKINIKDKLLYYLKMEHSIISSFLYLPNLKILEIDYLPTSLDGLNISCLILNNCQDINWNQLSYLSSLRTLEIYNFNSNDNLLINKLSELQTLRLDHVVCERIIFPNSIKQIFMYKVNNHSSIIDLSEVQLKILRIVHCDSLKLKINYINMFQCYHSFIKTKGNLTDKSFGSIQIIQSECCIDILQKKISSIYPIMN</sequence>
<dbReference type="VEuPathDB" id="AmoebaDB:EHI5A_078790"/>
<protein>
    <submittedName>
        <fullName evidence="1">Uncharacterized protein</fullName>
    </submittedName>
</protein>
<organism evidence="1 2">
    <name type="scientific">Entamoeba histolytica</name>
    <dbReference type="NCBI Taxonomy" id="5759"/>
    <lineage>
        <taxon>Eukaryota</taxon>
        <taxon>Amoebozoa</taxon>
        <taxon>Evosea</taxon>
        <taxon>Archamoebae</taxon>
        <taxon>Mastigamoebida</taxon>
        <taxon>Entamoebidae</taxon>
        <taxon>Entamoeba</taxon>
    </lineage>
</organism>
<comment type="caution">
    <text evidence="1">The sequence shown here is derived from an EMBL/GenBank/DDBJ whole genome shotgun (WGS) entry which is preliminary data.</text>
</comment>
<gene>
    <name evidence="1" type="ORF">CL6EHI_067240</name>
</gene>
<evidence type="ECO:0000313" key="1">
    <source>
        <dbReference type="EMBL" id="GAT98673.1"/>
    </source>
</evidence>
<dbReference type="Proteomes" id="UP000078387">
    <property type="component" value="Unassembled WGS sequence"/>
</dbReference>
<dbReference type="AlphaFoldDB" id="A0A175JZ89"/>
<name>A0A175JZ89_ENTHI</name>
<dbReference type="VEuPathDB" id="AmoebaDB:KM1_095850"/>
<dbReference type="EMBL" id="BDEQ01000001">
    <property type="protein sequence ID" value="GAT98673.1"/>
    <property type="molecule type" value="Genomic_DNA"/>
</dbReference>
<dbReference type="VEuPathDB" id="AmoebaDB:EHI7A_048800"/>
<accession>A0A175JZ89</accession>
<dbReference type="VEuPathDB" id="AmoebaDB:EHI_067240"/>
<dbReference type="VEuPathDB" id="AmoebaDB:EHI8A_055340"/>
<dbReference type="eggNOG" id="ENOG502RBIA">
    <property type="taxonomic scope" value="Eukaryota"/>
</dbReference>
<proteinExistence type="predicted"/>
<evidence type="ECO:0000313" key="2">
    <source>
        <dbReference type="Proteomes" id="UP000078387"/>
    </source>
</evidence>
<reference evidence="1 2" key="1">
    <citation type="submission" date="2016-05" db="EMBL/GenBank/DDBJ databases">
        <title>First whole genome sequencing of Entamoeba histolytica HM1:IMSS-clone-6.</title>
        <authorList>
            <person name="Mukherjee Avik.K."/>
            <person name="Izumyama S."/>
            <person name="Nakada-Tsukui K."/>
            <person name="Nozaki T."/>
        </authorList>
    </citation>
    <scope>NUCLEOTIDE SEQUENCE [LARGE SCALE GENOMIC DNA]</scope>
    <source>
        <strain evidence="1 2">HM1:IMSS clone 6</strain>
    </source>
</reference>